<sequence length="459" mass="51161">MLVHHLSILQLKRIFYNERCNAVYIHEGLHPEDARANGLRPIAAVTLSVPKTGIHWQRMYPADNPIPLATALYEAWAEFWPLHGLPDSLVLDKEILDGFPVIELLKELDPQGVIRDICMNGGKSFGASKRDAQTFAAGAVRPSNDGDQSSTLSKEKLFSTLNESINRSSELTYALGLSYSSQKAALAELKAHKASRPSKPNVWPELQTAKIQKETAYSVPRMRSDQSLMITSQENWVIWLRLGYDNPDLSDEVEPDIDDISHVPEIDVGYVWAEEFPGIKQTLESLPYPLAKIPSNTIASDRLTAFMNGREALPKRDFIALDKSLKSIGLVLISKDRKSFRDAFNYISDGGDVARSCEIISAAGSKHPYRVFACDSYRCGLFIMVVSSQSKAYEAELSKYLNSYVGEIEVGPPAFAALHHFLEFLVFGFAQTNSSVLIDVVESMLNECSAWDEAQSPYY</sequence>
<dbReference type="EMBL" id="BPMS01000028">
    <property type="protein sequence ID" value="GIZ90550.1"/>
    <property type="molecule type" value="Genomic_DNA"/>
</dbReference>
<gene>
    <name evidence="1" type="ORF">KAM435_38770</name>
    <name evidence="2" type="ORF">KAM436_38890</name>
</gene>
<name>A0AA37CM53_AQUAC</name>
<evidence type="ECO:0000313" key="4">
    <source>
        <dbReference type="Proteomes" id="UP000887228"/>
    </source>
</evidence>
<organism evidence="1 3">
    <name type="scientific">Aquipseudomonas alcaligenes</name>
    <name type="common">Pseudomonas alcaligenes</name>
    <dbReference type="NCBI Taxonomy" id="43263"/>
    <lineage>
        <taxon>Bacteria</taxon>
        <taxon>Pseudomonadati</taxon>
        <taxon>Pseudomonadota</taxon>
        <taxon>Gammaproteobacteria</taxon>
        <taxon>Pseudomonadales</taxon>
        <taxon>Pseudomonadaceae</taxon>
        <taxon>Aquipseudomonas</taxon>
    </lineage>
</organism>
<proteinExistence type="predicted"/>
<dbReference type="RefSeq" id="WP_203788620.1">
    <property type="nucleotide sequence ID" value="NZ_AP024354.1"/>
</dbReference>
<dbReference type="Proteomes" id="UP000887212">
    <property type="component" value="Unassembled WGS sequence"/>
</dbReference>
<accession>A0AA37CM53</accession>
<evidence type="ECO:0000313" key="3">
    <source>
        <dbReference type="Proteomes" id="UP000887212"/>
    </source>
</evidence>
<dbReference type="Proteomes" id="UP000887228">
    <property type="component" value="Unassembled WGS sequence"/>
</dbReference>
<dbReference type="EMBL" id="BPMT01000026">
    <property type="protein sequence ID" value="GIZ94921.1"/>
    <property type="molecule type" value="Genomic_DNA"/>
</dbReference>
<reference evidence="1 4" key="1">
    <citation type="submission" date="2021-07" db="EMBL/GenBank/DDBJ databases">
        <title>Whole genome sequencing of carbapenem-resistant Pseudomonas spp. isolated in Japan.</title>
        <authorList>
            <person name="Suzuki M."/>
            <person name="Maehana S."/>
            <person name="Kitasato H."/>
        </authorList>
    </citation>
    <scope>NUCLEOTIDE SEQUENCE</scope>
    <source>
        <strain evidence="1">KAM435</strain>
        <strain evidence="2 4">KAM436</strain>
    </source>
</reference>
<comment type="caution">
    <text evidence="1">The sequence shown here is derived from an EMBL/GenBank/DDBJ whole genome shotgun (WGS) entry which is preliminary data.</text>
</comment>
<dbReference type="AlphaFoldDB" id="A0AA37CM53"/>
<evidence type="ECO:0000313" key="2">
    <source>
        <dbReference type="EMBL" id="GIZ94921.1"/>
    </source>
</evidence>
<protein>
    <submittedName>
        <fullName evidence="1">Uncharacterized protein</fullName>
    </submittedName>
</protein>
<evidence type="ECO:0000313" key="1">
    <source>
        <dbReference type="EMBL" id="GIZ90550.1"/>
    </source>
</evidence>